<organism evidence="1 2">
    <name type="scientific">Dictyocaulus viviparus</name>
    <name type="common">Bovine lungworm</name>
    <dbReference type="NCBI Taxonomy" id="29172"/>
    <lineage>
        <taxon>Eukaryota</taxon>
        <taxon>Metazoa</taxon>
        <taxon>Ecdysozoa</taxon>
        <taxon>Nematoda</taxon>
        <taxon>Chromadorea</taxon>
        <taxon>Rhabditida</taxon>
        <taxon>Rhabditina</taxon>
        <taxon>Rhabditomorpha</taxon>
        <taxon>Strongyloidea</taxon>
        <taxon>Metastrongylidae</taxon>
        <taxon>Dictyocaulus</taxon>
    </lineage>
</organism>
<reference evidence="1 2" key="1">
    <citation type="submission" date="2013-11" db="EMBL/GenBank/DDBJ databases">
        <title>Draft genome of the bovine lungworm Dictyocaulus viviparus.</title>
        <authorList>
            <person name="Mitreva M."/>
        </authorList>
    </citation>
    <scope>NUCLEOTIDE SEQUENCE [LARGE SCALE GENOMIC DNA]</scope>
    <source>
        <strain evidence="1 2">HannoverDv2000</strain>
    </source>
</reference>
<evidence type="ECO:0000313" key="2">
    <source>
        <dbReference type="Proteomes" id="UP000053766"/>
    </source>
</evidence>
<protein>
    <submittedName>
        <fullName evidence="1">Uncharacterized protein</fullName>
    </submittedName>
</protein>
<accession>A0A0D8XUS5</accession>
<dbReference type="EMBL" id="KN716304">
    <property type="protein sequence ID" value="KJH47514.1"/>
    <property type="molecule type" value="Genomic_DNA"/>
</dbReference>
<name>A0A0D8XUS5_DICVI</name>
<sequence length="67" mass="7735">MLLIIQERFHFDKRKKKPSSRSQHNNNGVSLSMKQLLLEEILTYYLSTSTGSSLSSYTLLSSLPFIR</sequence>
<keyword evidence="2" id="KW-1185">Reference proteome</keyword>
<dbReference type="Proteomes" id="UP000053766">
    <property type="component" value="Unassembled WGS sequence"/>
</dbReference>
<proteinExistence type="predicted"/>
<gene>
    <name evidence="1" type="ORF">DICVIV_06401</name>
</gene>
<reference evidence="2" key="2">
    <citation type="journal article" date="2016" name="Sci. Rep.">
        <title>Dictyocaulus viviparus genome, variome and transcriptome elucidate lungworm biology and support future intervention.</title>
        <authorList>
            <person name="McNulty S.N."/>
            <person name="Strube C."/>
            <person name="Rosa B.A."/>
            <person name="Martin J.C."/>
            <person name="Tyagi R."/>
            <person name="Choi Y.J."/>
            <person name="Wang Q."/>
            <person name="Hallsworth Pepin K."/>
            <person name="Zhang X."/>
            <person name="Ozersky P."/>
            <person name="Wilson R.K."/>
            <person name="Sternberg P.W."/>
            <person name="Gasser R.B."/>
            <person name="Mitreva M."/>
        </authorList>
    </citation>
    <scope>NUCLEOTIDE SEQUENCE [LARGE SCALE GENOMIC DNA]</scope>
    <source>
        <strain evidence="2">HannoverDv2000</strain>
    </source>
</reference>
<evidence type="ECO:0000313" key="1">
    <source>
        <dbReference type="EMBL" id="KJH47514.1"/>
    </source>
</evidence>
<dbReference type="AlphaFoldDB" id="A0A0D8XUS5"/>